<sequence>MLNAFSVSEIRDIVNLAPVSEERLALFREDPQLFGPVECSPLCLDTSPLTASVMRKSPWNRAVVQRLTDEATALVATSNRISARFTGDDVVDWEELFKSHLSDISFDIQMARNSILLHAEAQAARYNEKASRNKKQGILQQKFSTRQRICASMTQHLRETETEQGLRFWTDMLLAVDLLSIDGMSDEETVDANEETVKVVKDLHFRHSDLRPFLAYVDATPRRMKRVFNQSGRKPFRKIISDVLTERPPPPNLPSSFYRPQYLESMKKGLVPWVPVDEDTAISIATLTSGLLEVEDGSAFLER</sequence>
<dbReference type="EMBL" id="JBANRG010000053">
    <property type="protein sequence ID" value="KAK7443829.1"/>
    <property type="molecule type" value="Genomic_DNA"/>
</dbReference>
<name>A0ABR1J1Z5_9AGAR</name>
<reference evidence="1 2" key="1">
    <citation type="submission" date="2024-01" db="EMBL/GenBank/DDBJ databases">
        <title>A draft genome for the cacao thread blight pathogen Marasmiellus scandens.</title>
        <authorList>
            <person name="Baruah I.K."/>
            <person name="Leung J."/>
            <person name="Bukari Y."/>
            <person name="Amoako-Attah I."/>
            <person name="Meinhardt L.W."/>
            <person name="Bailey B.A."/>
            <person name="Cohen S.P."/>
        </authorList>
    </citation>
    <scope>NUCLEOTIDE SEQUENCE [LARGE SCALE GENOMIC DNA]</scope>
    <source>
        <strain evidence="1 2">GH-19</strain>
    </source>
</reference>
<protein>
    <submittedName>
        <fullName evidence="1">Uncharacterized protein</fullName>
    </submittedName>
</protein>
<dbReference type="Proteomes" id="UP001498398">
    <property type="component" value="Unassembled WGS sequence"/>
</dbReference>
<evidence type="ECO:0000313" key="1">
    <source>
        <dbReference type="EMBL" id="KAK7443829.1"/>
    </source>
</evidence>
<proteinExistence type="predicted"/>
<keyword evidence="2" id="KW-1185">Reference proteome</keyword>
<evidence type="ECO:0000313" key="2">
    <source>
        <dbReference type="Proteomes" id="UP001498398"/>
    </source>
</evidence>
<accession>A0ABR1J1Z5</accession>
<gene>
    <name evidence="1" type="ORF">VKT23_015610</name>
</gene>
<organism evidence="1 2">
    <name type="scientific">Marasmiellus scandens</name>
    <dbReference type="NCBI Taxonomy" id="2682957"/>
    <lineage>
        <taxon>Eukaryota</taxon>
        <taxon>Fungi</taxon>
        <taxon>Dikarya</taxon>
        <taxon>Basidiomycota</taxon>
        <taxon>Agaricomycotina</taxon>
        <taxon>Agaricomycetes</taxon>
        <taxon>Agaricomycetidae</taxon>
        <taxon>Agaricales</taxon>
        <taxon>Marasmiineae</taxon>
        <taxon>Omphalotaceae</taxon>
        <taxon>Marasmiellus</taxon>
    </lineage>
</organism>
<comment type="caution">
    <text evidence="1">The sequence shown here is derived from an EMBL/GenBank/DDBJ whole genome shotgun (WGS) entry which is preliminary data.</text>
</comment>